<gene>
    <name evidence="2" type="primary">LOC124293372</name>
</gene>
<evidence type="ECO:0000313" key="2">
    <source>
        <dbReference type="RefSeq" id="XP_046590047.1"/>
    </source>
</evidence>
<protein>
    <submittedName>
        <fullName evidence="2">Uncharacterized protein LOC124293372</fullName>
    </submittedName>
</protein>
<keyword evidence="1" id="KW-1185">Reference proteome</keyword>
<name>A0ABM3FPV1_NEOLC</name>
<proteinExistence type="predicted"/>
<dbReference type="RefSeq" id="XP_046590047.1">
    <property type="nucleotide sequence ID" value="XM_046734091.1"/>
</dbReference>
<evidence type="ECO:0000313" key="1">
    <source>
        <dbReference type="Proteomes" id="UP000829291"/>
    </source>
</evidence>
<reference evidence="2" key="1">
    <citation type="submission" date="2025-08" db="UniProtKB">
        <authorList>
            <consortium name="RefSeq"/>
        </authorList>
    </citation>
    <scope>IDENTIFICATION</scope>
    <source>
        <tissue evidence="2">Thorax and Abdomen</tissue>
    </source>
</reference>
<organism evidence="1 2">
    <name type="scientific">Neodiprion lecontei</name>
    <name type="common">Redheaded pine sawfly</name>
    <dbReference type="NCBI Taxonomy" id="441921"/>
    <lineage>
        <taxon>Eukaryota</taxon>
        <taxon>Metazoa</taxon>
        <taxon>Ecdysozoa</taxon>
        <taxon>Arthropoda</taxon>
        <taxon>Hexapoda</taxon>
        <taxon>Insecta</taxon>
        <taxon>Pterygota</taxon>
        <taxon>Neoptera</taxon>
        <taxon>Endopterygota</taxon>
        <taxon>Hymenoptera</taxon>
        <taxon>Tenthredinoidea</taxon>
        <taxon>Diprionidae</taxon>
        <taxon>Diprioninae</taxon>
        <taxon>Neodiprion</taxon>
    </lineage>
</organism>
<sequence>MFKSLSVDVQDLVKEVRSLRNIIEVTNGAQNIQLPEEIEDMEIPISNMAKFVIFYEKLNKENSGFRNRVARCLHLHIDRDGVLSKSVKSMLKHYLSRTLLLLFTAVKKTEGKEVFSETNFCKIIMGVLNTQHAKNGKSPIKKSVFY</sequence>
<dbReference type="Proteomes" id="UP000829291">
    <property type="component" value="Chromosome 3"/>
</dbReference>
<dbReference type="GeneID" id="124293372"/>
<accession>A0ABM3FPV1</accession>